<reference evidence="1" key="1">
    <citation type="submission" date="2021-05" db="EMBL/GenBank/DDBJ databases">
        <authorList>
            <person name="Pan Q."/>
            <person name="Jouanno E."/>
            <person name="Zahm M."/>
            <person name="Klopp C."/>
            <person name="Cabau C."/>
            <person name="Louis A."/>
            <person name="Berthelot C."/>
            <person name="Parey E."/>
            <person name="Roest Crollius H."/>
            <person name="Montfort J."/>
            <person name="Robinson-Rechavi M."/>
            <person name="Bouchez O."/>
            <person name="Lampietro C."/>
            <person name="Lopez Roques C."/>
            <person name="Donnadieu C."/>
            <person name="Postlethwait J."/>
            <person name="Bobe J."/>
            <person name="Dillon D."/>
            <person name="Chandos A."/>
            <person name="von Hippel F."/>
            <person name="Guiguen Y."/>
        </authorList>
    </citation>
    <scope>NUCLEOTIDE SEQUENCE</scope>
    <source>
        <strain evidence="1">YG-Jan2019</strain>
    </source>
</reference>
<dbReference type="EMBL" id="CM055743">
    <property type="protein sequence ID" value="KAJ7999716.1"/>
    <property type="molecule type" value="Genomic_DNA"/>
</dbReference>
<proteinExistence type="predicted"/>
<evidence type="ECO:0000313" key="1">
    <source>
        <dbReference type="EMBL" id="KAJ7999716.1"/>
    </source>
</evidence>
<name>A0ACC2G7X1_DALPE</name>
<dbReference type="Proteomes" id="UP001157502">
    <property type="component" value="Chromosome 16"/>
</dbReference>
<accession>A0ACC2G7X1</accession>
<keyword evidence="2" id="KW-1185">Reference proteome</keyword>
<protein>
    <submittedName>
        <fullName evidence="1">Uncharacterized protein</fullName>
    </submittedName>
</protein>
<evidence type="ECO:0000313" key="2">
    <source>
        <dbReference type="Proteomes" id="UP001157502"/>
    </source>
</evidence>
<organism evidence="1 2">
    <name type="scientific">Dallia pectoralis</name>
    <name type="common">Alaska blackfish</name>
    <dbReference type="NCBI Taxonomy" id="75939"/>
    <lineage>
        <taxon>Eukaryota</taxon>
        <taxon>Metazoa</taxon>
        <taxon>Chordata</taxon>
        <taxon>Craniata</taxon>
        <taxon>Vertebrata</taxon>
        <taxon>Euteleostomi</taxon>
        <taxon>Actinopterygii</taxon>
        <taxon>Neopterygii</taxon>
        <taxon>Teleostei</taxon>
        <taxon>Protacanthopterygii</taxon>
        <taxon>Esociformes</taxon>
        <taxon>Umbridae</taxon>
        <taxon>Dallia</taxon>
    </lineage>
</organism>
<comment type="caution">
    <text evidence="1">The sequence shown here is derived from an EMBL/GenBank/DDBJ whole genome shotgun (WGS) entry which is preliminary data.</text>
</comment>
<sequence length="114" mass="12979">MAAKRQPRARRADTTAKDTATELSGTGLGTAAYWTKELSVPPRDSDYLKEMRDFRGPDWEIAQWGPKIKLRMLLCLLKGEEGRRERALLSSSCPGQSRRHSQLTVHQRQKKPDT</sequence>
<gene>
    <name evidence="1" type="ORF">DPEC_G00197290</name>
</gene>